<dbReference type="Gene3D" id="1.20.930.20">
    <property type="entry name" value="Adaptor protein Cbl, N-terminal domain"/>
    <property type="match status" value="1"/>
</dbReference>
<gene>
    <name evidence="2" type="ORF">SCHPADRAFT_1000776</name>
</gene>
<dbReference type="GO" id="GO:0007166">
    <property type="term" value="P:cell surface receptor signaling pathway"/>
    <property type="evidence" value="ECO:0007669"/>
    <property type="project" value="InterPro"/>
</dbReference>
<dbReference type="EMBL" id="KQ086081">
    <property type="protein sequence ID" value="KLO08696.1"/>
    <property type="molecule type" value="Genomic_DNA"/>
</dbReference>
<protein>
    <recommendedName>
        <fullName evidence="1">Mixed lineage kinase domain-containing protein</fullName>
    </recommendedName>
</protein>
<dbReference type="AlphaFoldDB" id="A0A0H2RV58"/>
<feature type="domain" description="Mixed lineage kinase" evidence="1">
    <location>
        <begin position="40"/>
        <end position="169"/>
    </location>
</feature>
<organism evidence="2 3">
    <name type="scientific">Schizopora paradoxa</name>
    <dbReference type="NCBI Taxonomy" id="27342"/>
    <lineage>
        <taxon>Eukaryota</taxon>
        <taxon>Fungi</taxon>
        <taxon>Dikarya</taxon>
        <taxon>Basidiomycota</taxon>
        <taxon>Agaricomycotina</taxon>
        <taxon>Agaricomycetes</taxon>
        <taxon>Hymenochaetales</taxon>
        <taxon>Schizoporaceae</taxon>
        <taxon>Schizopora</taxon>
    </lineage>
</organism>
<sequence length="380" mass="42581">MTSSKQTSLIPGDAQQIVSVLQQIGRCTPILGASIESLCGLVLMIASKIDEMKNARAQVRNLVENVLEVSTSVCQILQNYCGAEREDDVLVQKLDCFVKSIEEAVEFVIAYLQKRICRRFFDSKSDSAKVKELRQSMYDSMHSFMLATTFHIHLGVKNLTRKMSVMTKEVQETHLLVQEILHLQRLSQKLSEGRSQTMQCLVGPNTYQPKVVRRKGSGQFLLNLGDGIEHDGDELEDDDGVGAILNFRDDNVEQVPNIVREHEPPPFDCYTSTIINAHVQDSPMPVAAGEVPLANREVLSPSGNFIPNATSSTITQAQHVCNSDRKLLKARWDVLVTNLEYVMGVFKETEERGGRWDVNGGKFKRVKIILSTTRKVFSLL</sequence>
<reference evidence="2 3" key="1">
    <citation type="submission" date="2015-04" db="EMBL/GenBank/DDBJ databases">
        <title>Complete genome sequence of Schizopora paradoxa KUC8140, a cosmopolitan wood degrader in East Asia.</title>
        <authorList>
            <consortium name="DOE Joint Genome Institute"/>
            <person name="Min B."/>
            <person name="Park H."/>
            <person name="Jang Y."/>
            <person name="Kim J.-J."/>
            <person name="Kim K.H."/>
            <person name="Pangilinan J."/>
            <person name="Lipzen A."/>
            <person name="Riley R."/>
            <person name="Grigoriev I.V."/>
            <person name="Spatafora J.W."/>
            <person name="Choi I.-G."/>
        </authorList>
    </citation>
    <scope>NUCLEOTIDE SEQUENCE [LARGE SCALE GENOMIC DNA]</scope>
    <source>
        <strain evidence="2 3">KUC8140</strain>
    </source>
</reference>
<dbReference type="InterPro" id="IPR054000">
    <property type="entry name" value="MLKL_N"/>
</dbReference>
<dbReference type="Pfam" id="PF22215">
    <property type="entry name" value="MLKL_N"/>
    <property type="match status" value="1"/>
</dbReference>
<dbReference type="InParanoid" id="A0A0H2RV58"/>
<evidence type="ECO:0000313" key="3">
    <source>
        <dbReference type="Proteomes" id="UP000053477"/>
    </source>
</evidence>
<evidence type="ECO:0000259" key="1">
    <source>
        <dbReference type="Pfam" id="PF22215"/>
    </source>
</evidence>
<keyword evidence="3" id="KW-1185">Reference proteome</keyword>
<name>A0A0H2RV58_9AGAM</name>
<dbReference type="Proteomes" id="UP000053477">
    <property type="component" value="Unassembled WGS sequence"/>
</dbReference>
<dbReference type="InterPro" id="IPR059179">
    <property type="entry name" value="MLKL-like_MCAfunc"/>
</dbReference>
<proteinExistence type="predicted"/>
<evidence type="ECO:0000313" key="2">
    <source>
        <dbReference type="EMBL" id="KLO08696.1"/>
    </source>
</evidence>
<dbReference type="CDD" id="cd21037">
    <property type="entry name" value="MLKL_NTD"/>
    <property type="match status" value="1"/>
</dbReference>
<accession>A0A0H2RV58</accession>
<dbReference type="InterPro" id="IPR036537">
    <property type="entry name" value="Adaptor_Cbl_N_dom_sf"/>
</dbReference>